<keyword evidence="8 9" id="KW-0539">Nucleus</keyword>
<keyword evidence="6 9" id="KW-0233">DNA recombination</keyword>
<dbReference type="GO" id="GO:0033557">
    <property type="term" value="C:Slx1-Slx4 complex"/>
    <property type="evidence" value="ECO:0007669"/>
    <property type="project" value="UniProtKB-UniRule"/>
</dbReference>
<dbReference type="Gene3D" id="3.30.40.10">
    <property type="entry name" value="Zinc/RING finger domain, C3HC4 (zinc finger)"/>
    <property type="match status" value="1"/>
</dbReference>
<dbReference type="GO" id="GO:0000724">
    <property type="term" value="P:double-strand break repair via homologous recombination"/>
    <property type="evidence" value="ECO:0007669"/>
    <property type="project" value="TreeGrafter"/>
</dbReference>
<comment type="subcellular location">
    <subcellularLocation>
        <location evidence="9">Nucleus</location>
    </subcellularLocation>
</comment>
<comment type="caution">
    <text evidence="12">The sequence shown here is derived from an EMBL/GenBank/DDBJ whole genome shotgun (WGS) entry which is preliminary data.</text>
</comment>
<evidence type="ECO:0000259" key="11">
    <source>
        <dbReference type="PROSITE" id="PS50164"/>
    </source>
</evidence>
<dbReference type="CDD" id="cd10455">
    <property type="entry name" value="GIY-YIG_SLX1"/>
    <property type="match status" value="1"/>
</dbReference>
<name>A0A507QQV9_MONPU</name>
<dbReference type="STRING" id="5098.A0A507QQV9"/>
<keyword evidence="7 9" id="KW-0234">DNA repair</keyword>
<dbReference type="AlphaFoldDB" id="A0A507QQV9"/>
<gene>
    <name evidence="12" type="primary">SLX1</name>
    <name evidence="12" type="ORF">MPDQ_008007</name>
</gene>
<comment type="caution">
    <text evidence="9">Lacks conserved residue(s) required for the propagation of feature annotation.</text>
</comment>
<dbReference type="InterPro" id="IPR000305">
    <property type="entry name" value="GIY-YIG_endonuc"/>
</dbReference>
<dbReference type="FunFam" id="3.40.1440.10:FF:000006">
    <property type="entry name" value="Structure-specific endonuclease subunit SLX1"/>
    <property type="match status" value="1"/>
</dbReference>
<evidence type="ECO:0000256" key="4">
    <source>
        <dbReference type="ARBA" id="ARBA00022771"/>
    </source>
</evidence>
<evidence type="ECO:0000256" key="8">
    <source>
        <dbReference type="ARBA" id="ARBA00023242"/>
    </source>
</evidence>
<dbReference type="InterPro" id="IPR013083">
    <property type="entry name" value="Znf_RING/FYVE/PHD"/>
</dbReference>
<feature type="region of interest" description="Disordered" evidence="10">
    <location>
        <begin position="96"/>
        <end position="131"/>
    </location>
</feature>
<dbReference type="Proteomes" id="UP000319663">
    <property type="component" value="Unassembled WGS sequence"/>
</dbReference>
<evidence type="ECO:0000256" key="6">
    <source>
        <dbReference type="ARBA" id="ARBA00023172"/>
    </source>
</evidence>
<comment type="subunit">
    <text evidence="9">Forms a heterodimer with SLX4.</text>
</comment>
<evidence type="ECO:0000313" key="13">
    <source>
        <dbReference type="Proteomes" id="UP000319663"/>
    </source>
</evidence>
<keyword evidence="4" id="KW-0479">Metal-binding</keyword>
<feature type="compositionally biased region" description="Basic residues" evidence="10">
    <location>
        <begin position="117"/>
        <end position="129"/>
    </location>
</feature>
<protein>
    <submittedName>
        <fullName evidence="12">Slx4p interacting protein</fullName>
    </submittedName>
</protein>
<feature type="domain" description="GIY-YIG" evidence="11">
    <location>
        <begin position="13"/>
        <end position="95"/>
    </location>
</feature>
<feature type="compositionally biased region" description="Acidic residues" evidence="10">
    <location>
        <begin position="366"/>
        <end position="384"/>
    </location>
</feature>
<reference evidence="12 13" key="1">
    <citation type="submission" date="2019-06" db="EMBL/GenBank/DDBJ databases">
        <title>Wine fermentation using esterase from Monascus purpureus.</title>
        <authorList>
            <person name="Geng C."/>
            <person name="Zhang Y."/>
        </authorList>
    </citation>
    <scope>NUCLEOTIDE SEQUENCE [LARGE SCALE GENOMIC DNA]</scope>
    <source>
        <strain evidence="12">HQ1</strain>
    </source>
</reference>
<evidence type="ECO:0000256" key="2">
    <source>
        <dbReference type="ARBA" id="ARBA00022759"/>
    </source>
</evidence>
<evidence type="ECO:0000256" key="1">
    <source>
        <dbReference type="ARBA" id="ARBA00022722"/>
    </source>
</evidence>
<evidence type="ECO:0000256" key="9">
    <source>
        <dbReference type="HAMAP-Rule" id="MF_03100"/>
    </source>
</evidence>
<keyword evidence="4" id="KW-0862">Zinc</keyword>
<comment type="cofactor">
    <cofactor evidence="9">
        <name>a divalent metal cation</name>
        <dbReference type="ChEBI" id="CHEBI:60240"/>
    </cofactor>
</comment>
<dbReference type="EMBL" id="VIFY01000093">
    <property type="protein sequence ID" value="TQB70841.1"/>
    <property type="molecule type" value="Genomic_DNA"/>
</dbReference>
<proteinExistence type="inferred from homology"/>
<feature type="compositionally biased region" description="Basic and acidic residues" evidence="10">
    <location>
        <begin position="385"/>
        <end position="394"/>
    </location>
</feature>
<accession>A0A507QQV9</accession>
<comment type="similarity">
    <text evidence="9">Belongs to the SLX1 family.</text>
</comment>
<dbReference type="GO" id="GO:0008270">
    <property type="term" value="F:zinc ion binding"/>
    <property type="evidence" value="ECO:0007669"/>
    <property type="project" value="UniProtKB-KW"/>
</dbReference>
<keyword evidence="1 9" id="KW-0540">Nuclease</keyword>
<comment type="function">
    <text evidence="9">Catalytic subunit of the SLX1-SLX4 structure-specific endonuclease that resolves DNA secondary structures generated during DNA repair and recombination. Has endonuclease activity towards branched DNA substrates, introducing single-strand cuts in duplex DNA close to junctions with ss-DNA.</text>
</comment>
<evidence type="ECO:0000313" key="12">
    <source>
        <dbReference type="EMBL" id="TQB70841.1"/>
    </source>
</evidence>
<sequence length="417" mass="46702">MDSQIEYRKPIPAFYCCYLLRSAVRHGSLYIGSTPNPARRLAQHNGIAKGGAKRTSTENLRPWEMVIVVEGFMSRIGALQFEWAWQHGKESRHIESDAAAPCNSAGTPELDINVKPKTGKPKSRRRSSRPRSLAAHLANLHLLLRSTYFSRWPLTVRFFSPDAHRVWQVWSERVDGFLPDHIGIVLDGDCGHEDVQPNRNNTRVGSIQQIQAGYTNIQSYLEKAIFLLDDPQGLCCRICGAPVLPKNEPIVVCPQENCHCMSHLTCLSKIFLNETGDPGQFVPTHGSCPACKEIVQWPLIMKELSLRSRGGKELHAVLRKKRKGKDDGDSAAPGKGDFDGRSSIVEPTPDNHLETREPLWGHSVEESELDDDWTEGLDMESDSDADTRVKESSKGHPSRLEIVIEDSEEDDLEILDV</sequence>
<dbReference type="InterPro" id="IPR050381">
    <property type="entry name" value="SLX1_endonuclease"/>
</dbReference>
<dbReference type="PROSITE" id="PS50164">
    <property type="entry name" value="GIY_YIG"/>
    <property type="match status" value="1"/>
</dbReference>
<feature type="compositionally biased region" description="Acidic residues" evidence="10">
    <location>
        <begin position="403"/>
        <end position="417"/>
    </location>
</feature>
<dbReference type="SUPFAM" id="SSF82771">
    <property type="entry name" value="GIY-YIG endonuclease"/>
    <property type="match status" value="1"/>
</dbReference>
<dbReference type="PANTHER" id="PTHR20208">
    <property type="entry name" value="STRUCTURE-SPECIFIC ENDONUCLEASE SUBUNIT SLX1"/>
    <property type="match status" value="1"/>
</dbReference>
<dbReference type="GO" id="GO:0008821">
    <property type="term" value="F:crossover junction DNA endonuclease activity"/>
    <property type="evidence" value="ECO:0007669"/>
    <property type="project" value="TreeGrafter"/>
</dbReference>
<evidence type="ECO:0000256" key="3">
    <source>
        <dbReference type="ARBA" id="ARBA00022763"/>
    </source>
</evidence>
<feature type="region of interest" description="Disordered" evidence="10">
    <location>
        <begin position="318"/>
        <end position="417"/>
    </location>
</feature>
<dbReference type="InterPro" id="IPR027520">
    <property type="entry name" value="Slx1"/>
</dbReference>
<dbReference type="Pfam" id="PF01541">
    <property type="entry name" value="GIY-YIG"/>
    <property type="match status" value="1"/>
</dbReference>
<dbReference type="HAMAP" id="MF_03100">
    <property type="entry name" value="Endonuc_su_Slx1"/>
    <property type="match status" value="1"/>
</dbReference>
<keyword evidence="2 9" id="KW-0255">Endonuclease</keyword>
<keyword evidence="5 9" id="KW-0378">Hydrolase</keyword>
<organism evidence="12 13">
    <name type="scientific">Monascus purpureus</name>
    <name type="common">Red mold</name>
    <name type="synonym">Monascus anka</name>
    <dbReference type="NCBI Taxonomy" id="5098"/>
    <lineage>
        <taxon>Eukaryota</taxon>
        <taxon>Fungi</taxon>
        <taxon>Dikarya</taxon>
        <taxon>Ascomycota</taxon>
        <taxon>Pezizomycotina</taxon>
        <taxon>Eurotiomycetes</taxon>
        <taxon>Eurotiomycetidae</taxon>
        <taxon>Eurotiales</taxon>
        <taxon>Aspergillaceae</taxon>
        <taxon>Monascus</taxon>
    </lineage>
</organism>
<keyword evidence="13" id="KW-1185">Reference proteome</keyword>
<feature type="compositionally biased region" description="Basic and acidic residues" evidence="10">
    <location>
        <begin position="349"/>
        <end position="365"/>
    </location>
</feature>
<dbReference type="InterPro" id="IPR035901">
    <property type="entry name" value="GIY-YIG_endonuc_sf"/>
</dbReference>
<keyword evidence="3 9" id="KW-0227">DNA damage</keyword>
<dbReference type="Gene3D" id="3.40.1440.10">
    <property type="entry name" value="GIY-YIG endonuclease"/>
    <property type="match status" value="1"/>
</dbReference>
<keyword evidence="4" id="KW-0863">Zinc-finger</keyword>
<evidence type="ECO:0000256" key="5">
    <source>
        <dbReference type="ARBA" id="ARBA00022801"/>
    </source>
</evidence>
<dbReference type="Pfam" id="PF21202">
    <property type="entry name" value="SLX1_C"/>
    <property type="match status" value="1"/>
</dbReference>
<evidence type="ECO:0000256" key="7">
    <source>
        <dbReference type="ARBA" id="ARBA00023204"/>
    </source>
</evidence>
<dbReference type="OrthoDB" id="24645at2759"/>
<dbReference type="InterPro" id="IPR048749">
    <property type="entry name" value="SLX1_C"/>
</dbReference>
<dbReference type="GO" id="GO:0017108">
    <property type="term" value="F:5'-flap endonuclease activity"/>
    <property type="evidence" value="ECO:0007669"/>
    <property type="project" value="InterPro"/>
</dbReference>
<evidence type="ECO:0000256" key="10">
    <source>
        <dbReference type="SAM" id="MobiDB-lite"/>
    </source>
</evidence>
<dbReference type="PANTHER" id="PTHR20208:SF10">
    <property type="entry name" value="STRUCTURE-SPECIFIC ENDONUCLEASE SUBUNIT SLX1"/>
    <property type="match status" value="1"/>
</dbReference>